<feature type="compositionally biased region" description="Basic and acidic residues" evidence="1">
    <location>
        <begin position="59"/>
        <end position="68"/>
    </location>
</feature>
<dbReference type="AlphaFoldDB" id="A0A843VYK8"/>
<organism evidence="2 3">
    <name type="scientific">Colocasia esculenta</name>
    <name type="common">Wild taro</name>
    <name type="synonym">Arum esculentum</name>
    <dbReference type="NCBI Taxonomy" id="4460"/>
    <lineage>
        <taxon>Eukaryota</taxon>
        <taxon>Viridiplantae</taxon>
        <taxon>Streptophyta</taxon>
        <taxon>Embryophyta</taxon>
        <taxon>Tracheophyta</taxon>
        <taxon>Spermatophyta</taxon>
        <taxon>Magnoliopsida</taxon>
        <taxon>Liliopsida</taxon>
        <taxon>Araceae</taxon>
        <taxon>Aroideae</taxon>
        <taxon>Colocasieae</taxon>
        <taxon>Colocasia</taxon>
    </lineage>
</organism>
<name>A0A843VYK8_COLES</name>
<proteinExistence type="predicted"/>
<evidence type="ECO:0000313" key="3">
    <source>
        <dbReference type="Proteomes" id="UP000652761"/>
    </source>
</evidence>
<sequence>SYTLAEAPGSLLGRHLLSLSLGTPTFSLSSLWHMVELRSGRRVVTEEIQSVSRALVDTSRGRTPERLEATAPPAQPPPRIREFRNPAKVLTLHRYDTALNWTTVEKRPPCSHLWE</sequence>
<keyword evidence="3" id="KW-1185">Reference proteome</keyword>
<gene>
    <name evidence="2" type="ORF">Taro_028883</name>
</gene>
<dbReference type="EMBL" id="NMUH01001888">
    <property type="protein sequence ID" value="MQL96209.1"/>
    <property type="molecule type" value="Genomic_DNA"/>
</dbReference>
<feature type="region of interest" description="Disordered" evidence="1">
    <location>
        <begin position="56"/>
        <end position="81"/>
    </location>
</feature>
<accession>A0A843VYK8</accession>
<feature type="non-terminal residue" evidence="2">
    <location>
        <position position="115"/>
    </location>
</feature>
<evidence type="ECO:0000313" key="2">
    <source>
        <dbReference type="EMBL" id="MQL96209.1"/>
    </source>
</evidence>
<evidence type="ECO:0000256" key="1">
    <source>
        <dbReference type="SAM" id="MobiDB-lite"/>
    </source>
</evidence>
<reference evidence="2" key="1">
    <citation type="submission" date="2017-07" db="EMBL/GenBank/DDBJ databases">
        <title>Taro Niue Genome Assembly and Annotation.</title>
        <authorList>
            <person name="Atibalentja N."/>
            <person name="Keating K."/>
            <person name="Fields C.J."/>
        </authorList>
    </citation>
    <scope>NUCLEOTIDE SEQUENCE</scope>
    <source>
        <strain evidence="2">Niue_2</strain>
        <tissue evidence="2">Leaf</tissue>
    </source>
</reference>
<comment type="caution">
    <text evidence="2">The sequence shown here is derived from an EMBL/GenBank/DDBJ whole genome shotgun (WGS) entry which is preliminary data.</text>
</comment>
<protein>
    <submittedName>
        <fullName evidence="2">Uncharacterized protein</fullName>
    </submittedName>
</protein>
<dbReference type="Proteomes" id="UP000652761">
    <property type="component" value="Unassembled WGS sequence"/>
</dbReference>